<evidence type="ECO:0000313" key="3">
    <source>
        <dbReference type="Proteomes" id="UP000298030"/>
    </source>
</evidence>
<proteinExistence type="predicted"/>
<sequence>MADADHLPRLSASQDGTECSSADVYQQPKYSEKRLPLSHILAFLQAQSSTTQGFQGLRTGLERWNLDVLSSLFKALEAFHDLGPSGLGPRAATLARLAWQYFQGSTVEHHRGIWGPPSCCSRGQPCTLVTCQDRTPEIEESRHRRGGSREDEWIDEYERIQEDESGEYARLGEDVGGRAGEGTRRVRARQKGEAKRKGASSVGYMV</sequence>
<keyword evidence="3" id="KW-1185">Reference proteome</keyword>
<protein>
    <submittedName>
        <fullName evidence="2">Uncharacterized protein</fullName>
    </submittedName>
</protein>
<dbReference type="EMBL" id="QPFP01000092">
    <property type="protein sequence ID" value="TEB22408.1"/>
    <property type="molecule type" value="Genomic_DNA"/>
</dbReference>
<evidence type="ECO:0000313" key="2">
    <source>
        <dbReference type="EMBL" id="TEB22408.1"/>
    </source>
</evidence>
<feature type="compositionally biased region" description="Basic and acidic residues" evidence="1">
    <location>
        <begin position="170"/>
        <end position="196"/>
    </location>
</feature>
<feature type="region of interest" description="Disordered" evidence="1">
    <location>
        <begin position="164"/>
        <end position="206"/>
    </location>
</feature>
<feature type="compositionally biased region" description="Polar residues" evidence="1">
    <location>
        <begin position="11"/>
        <end position="23"/>
    </location>
</feature>
<feature type="region of interest" description="Disordered" evidence="1">
    <location>
        <begin position="1"/>
        <end position="23"/>
    </location>
</feature>
<gene>
    <name evidence="2" type="ORF">FA13DRAFT_1716117</name>
</gene>
<accession>A0A4Y7SL88</accession>
<comment type="caution">
    <text evidence="2">The sequence shown here is derived from an EMBL/GenBank/DDBJ whole genome shotgun (WGS) entry which is preliminary data.</text>
</comment>
<name>A0A4Y7SL88_COPMI</name>
<dbReference type="AlphaFoldDB" id="A0A4Y7SL88"/>
<reference evidence="2 3" key="1">
    <citation type="journal article" date="2019" name="Nat. Ecol. Evol.">
        <title>Megaphylogeny resolves global patterns of mushroom evolution.</title>
        <authorList>
            <person name="Varga T."/>
            <person name="Krizsan K."/>
            <person name="Foldi C."/>
            <person name="Dima B."/>
            <person name="Sanchez-Garcia M."/>
            <person name="Sanchez-Ramirez S."/>
            <person name="Szollosi G.J."/>
            <person name="Szarkandi J.G."/>
            <person name="Papp V."/>
            <person name="Albert L."/>
            <person name="Andreopoulos W."/>
            <person name="Angelini C."/>
            <person name="Antonin V."/>
            <person name="Barry K.W."/>
            <person name="Bougher N.L."/>
            <person name="Buchanan P."/>
            <person name="Buyck B."/>
            <person name="Bense V."/>
            <person name="Catcheside P."/>
            <person name="Chovatia M."/>
            <person name="Cooper J."/>
            <person name="Damon W."/>
            <person name="Desjardin D."/>
            <person name="Finy P."/>
            <person name="Geml J."/>
            <person name="Haridas S."/>
            <person name="Hughes K."/>
            <person name="Justo A."/>
            <person name="Karasinski D."/>
            <person name="Kautmanova I."/>
            <person name="Kiss B."/>
            <person name="Kocsube S."/>
            <person name="Kotiranta H."/>
            <person name="LaButti K.M."/>
            <person name="Lechner B.E."/>
            <person name="Liimatainen K."/>
            <person name="Lipzen A."/>
            <person name="Lukacs Z."/>
            <person name="Mihaltcheva S."/>
            <person name="Morgado L.N."/>
            <person name="Niskanen T."/>
            <person name="Noordeloos M.E."/>
            <person name="Ohm R.A."/>
            <person name="Ortiz-Santana B."/>
            <person name="Ovrebo C."/>
            <person name="Racz N."/>
            <person name="Riley R."/>
            <person name="Savchenko A."/>
            <person name="Shiryaev A."/>
            <person name="Soop K."/>
            <person name="Spirin V."/>
            <person name="Szebenyi C."/>
            <person name="Tomsovsky M."/>
            <person name="Tulloss R.E."/>
            <person name="Uehling J."/>
            <person name="Grigoriev I.V."/>
            <person name="Vagvolgyi C."/>
            <person name="Papp T."/>
            <person name="Martin F.M."/>
            <person name="Miettinen O."/>
            <person name="Hibbett D.S."/>
            <person name="Nagy L.G."/>
        </authorList>
    </citation>
    <scope>NUCLEOTIDE SEQUENCE [LARGE SCALE GENOMIC DNA]</scope>
    <source>
        <strain evidence="2 3">FP101781</strain>
    </source>
</reference>
<dbReference type="Proteomes" id="UP000298030">
    <property type="component" value="Unassembled WGS sequence"/>
</dbReference>
<organism evidence="2 3">
    <name type="scientific">Coprinellus micaceus</name>
    <name type="common">Glistening ink-cap mushroom</name>
    <name type="synonym">Coprinus micaceus</name>
    <dbReference type="NCBI Taxonomy" id="71717"/>
    <lineage>
        <taxon>Eukaryota</taxon>
        <taxon>Fungi</taxon>
        <taxon>Dikarya</taxon>
        <taxon>Basidiomycota</taxon>
        <taxon>Agaricomycotina</taxon>
        <taxon>Agaricomycetes</taxon>
        <taxon>Agaricomycetidae</taxon>
        <taxon>Agaricales</taxon>
        <taxon>Agaricineae</taxon>
        <taxon>Psathyrellaceae</taxon>
        <taxon>Coprinellus</taxon>
    </lineage>
</organism>
<evidence type="ECO:0000256" key="1">
    <source>
        <dbReference type="SAM" id="MobiDB-lite"/>
    </source>
</evidence>